<comment type="caution">
    <text evidence="2">The sequence shown here is derived from an EMBL/GenBank/DDBJ whole genome shotgun (WGS) entry which is preliminary data.</text>
</comment>
<gene>
    <name evidence="2" type="primary">yoaA</name>
    <name evidence="2" type="ORF">GCM10011389_23200</name>
</gene>
<evidence type="ECO:0000313" key="2">
    <source>
        <dbReference type="EMBL" id="GGD14914.1"/>
    </source>
</evidence>
<accession>A0ABQ1Q6H5</accession>
<dbReference type="EMBL" id="BMIN01000009">
    <property type="protein sequence ID" value="GGD14914.1"/>
    <property type="molecule type" value="Genomic_DNA"/>
</dbReference>
<sequence length="184" mass="21365">MFPAIETDRLRLREIEDKDSQALFDCFSKDKVTQFYGQDNMASIEQAQRLVELFATNFKSKRGIRWGIERKDSPGLIGTIGYNAWLPQYQRAEIGYELHPDFWHQGYMTEAINSIITYGFEKMNLNRIGAVVFLENEPSNQLLEKLGFQKEGVLRKYMVQNGVAHDTYMYGLLLEEVKRGDIHA</sequence>
<reference evidence="3" key="1">
    <citation type="journal article" date="2019" name="Int. J. Syst. Evol. Microbiol.">
        <title>The Global Catalogue of Microorganisms (GCM) 10K type strain sequencing project: providing services to taxonomists for standard genome sequencing and annotation.</title>
        <authorList>
            <consortium name="The Broad Institute Genomics Platform"/>
            <consortium name="The Broad Institute Genome Sequencing Center for Infectious Disease"/>
            <person name="Wu L."/>
            <person name="Ma J."/>
        </authorList>
    </citation>
    <scope>NUCLEOTIDE SEQUENCE [LARGE SCALE GENOMIC DNA]</scope>
    <source>
        <strain evidence="3">CGMCC 1.15353</strain>
    </source>
</reference>
<evidence type="ECO:0000313" key="3">
    <source>
        <dbReference type="Proteomes" id="UP000642571"/>
    </source>
</evidence>
<dbReference type="InterPro" id="IPR016181">
    <property type="entry name" value="Acyl_CoA_acyltransferase"/>
</dbReference>
<dbReference type="PROSITE" id="PS51186">
    <property type="entry name" value="GNAT"/>
    <property type="match status" value="1"/>
</dbReference>
<name>A0ABQ1Q6H5_9BACI</name>
<feature type="domain" description="N-acetyltransferase" evidence="1">
    <location>
        <begin position="10"/>
        <end position="175"/>
    </location>
</feature>
<dbReference type="Pfam" id="PF13302">
    <property type="entry name" value="Acetyltransf_3"/>
    <property type="match status" value="1"/>
</dbReference>
<protein>
    <submittedName>
        <fullName evidence="2">N-acetyltransferase YoaA</fullName>
    </submittedName>
</protein>
<dbReference type="InterPro" id="IPR051531">
    <property type="entry name" value="N-acetyltransferase"/>
</dbReference>
<dbReference type="Proteomes" id="UP000642571">
    <property type="component" value="Unassembled WGS sequence"/>
</dbReference>
<dbReference type="Gene3D" id="3.40.630.30">
    <property type="match status" value="1"/>
</dbReference>
<dbReference type="InterPro" id="IPR000182">
    <property type="entry name" value="GNAT_dom"/>
</dbReference>
<dbReference type="RefSeq" id="WP_188653907.1">
    <property type="nucleotide sequence ID" value="NZ_BMIN01000009.1"/>
</dbReference>
<dbReference type="SUPFAM" id="SSF55729">
    <property type="entry name" value="Acyl-CoA N-acyltransferases (Nat)"/>
    <property type="match status" value="1"/>
</dbReference>
<proteinExistence type="predicted"/>
<dbReference type="PANTHER" id="PTHR43792:SF9">
    <property type="entry name" value="RIBOSOMAL-PROTEIN-ALANINE ACETYLTRANSFERASE"/>
    <property type="match status" value="1"/>
</dbReference>
<evidence type="ECO:0000259" key="1">
    <source>
        <dbReference type="PROSITE" id="PS51186"/>
    </source>
</evidence>
<keyword evidence="3" id="KW-1185">Reference proteome</keyword>
<dbReference type="PANTHER" id="PTHR43792">
    <property type="entry name" value="GNAT FAMILY, PUTATIVE (AFU_ORTHOLOGUE AFUA_3G00765)-RELATED-RELATED"/>
    <property type="match status" value="1"/>
</dbReference>
<organism evidence="2 3">
    <name type="scientific">Pontibacillus salipaludis</name>
    <dbReference type="NCBI Taxonomy" id="1697394"/>
    <lineage>
        <taxon>Bacteria</taxon>
        <taxon>Bacillati</taxon>
        <taxon>Bacillota</taxon>
        <taxon>Bacilli</taxon>
        <taxon>Bacillales</taxon>
        <taxon>Bacillaceae</taxon>
        <taxon>Pontibacillus</taxon>
    </lineage>
</organism>